<reference evidence="6 7" key="1">
    <citation type="submission" date="2019-03" db="EMBL/GenBank/DDBJ databases">
        <title>Genomic Encyclopedia of Type Strains, Phase IV (KMG-IV): sequencing the most valuable type-strain genomes for metagenomic binning, comparative biology and taxonomic classification.</title>
        <authorList>
            <person name="Goeker M."/>
        </authorList>
    </citation>
    <scope>NUCLEOTIDE SEQUENCE [LARGE SCALE GENOMIC DNA]</scope>
    <source>
        <strain evidence="6 7">LX-B</strain>
    </source>
</reference>
<organism evidence="6 7">
    <name type="scientific">Hydrogenispora ethanolica</name>
    <dbReference type="NCBI Taxonomy" id="1082276"/>
    <lineage>
        <taxon>Bacteria</taxon>
        <taxon>Bacillati</taxon>
        <taxon>Bacillota</taxon>
        <taxon>Hydrogenispora</taxon>
    </lineage>
</organism>
<dbReference type="InterPro" id="IPR035906">
    <property type="entry name" value="MetI-like_sf"/>
</dbReference>
<dbReference type="EMBL" id="SLUN01000001">
    <property type="protein sequence ID" value="TCL76951.1"/>
    <property type="molecule type" value="Genomic_DNA"/>
</dbReference>
<proteinExistence type="predicted"/>
<dbReference type="AlphaFoldDB" id="A0A4R1SBR0"/>
<dbReference type="RefSeq" id="WP_132012340.1">
    <property type="nucleotide sequence ID" value="NZ_SLUN01000001.1"/>
</dbReference>
<comment type="caution">
    <text evidence="6">The sequence shown here is derived from an EMBL/GenBank/DDBJ whole genome shotgun (WGS) entry which is preliminary data.</text>
</comment>
<evidence type="ECO:0000256" key="5">
    <source>
        <dbReference type="SAM" id="Phobius"/>
    </source>
</evidence>
<keyword evidence="4 5" id="KW-0472">Membrane</keyword>
<dbReference type="GO" id="GO:0016020">
    <property type="term" value="C:membrane"/>
    <property type="evidence" value="ECO:0007669"/>
    <property type="project" value="UniProtKB-SubCell"/>
</dbReference>
<keyword evidence="7" id="KW-1185">Reference proteome</keyword>
<evidence type="ECO:0000313" key="7">
    <source>
        <dbReference type="Proteomes" id="UP000295008"/>
    </source>
</evidence>
<keyword evidence="3 5" id="KW-1133">Transmembrane helix</keyword>
<accession>A0A4R1SBR0</accession>
<evidence type="ECO:0008006" key="8">
    <source>
        <dbReference type="Google" id="ProtNLM"/>
    </source>
</evidence>
<feature type="transmembrane region" description="Helical" evidence="5">
    <location>
        <begin position="29"/>
        <end position="51"/>
    </location>
</feature>
<name>A0A4R1SBR0_HYDET</name>
<protein>
    <recommendedName>
        <fullName evidence="8">ABC transmembrane type-1 domain-containing protein</fullName>
    </recommendedName>
</protein>
<evidence type="ECO:0000256" key="1">
    <source>
        <dbReference type="ARBA" id="ARBA00004141"/>
    </source>
</evidence>
<evidence type="ECO:0000313" key="6">
    <source>
        <dbReference type="EMBL" id="TCL76951.1"/>
    </source>
</evidence>
<evidence type="ECO:0000256" key="3">
    <source>
        <dbReference type="ARBA" id="ARBA00022989"/>
    </source>
</evidence>
<dbReference type="SUPFAM" id="SSF161098">
    <property type="entry name" value="MetI-like"/>
    <property type="match status" value="1"/>
</dbReference>
<sequence>MSVIAVRQIIPASLSAYALARLRFWGAEAAFVVFTVQIMLPLEVIVVFLIFQRRILNNFLESAFKG</sequence>
<gene>
    <name evidence="6" type="ORF">EDC14_1001236</name>
</gene>
<evidence type="ECO:0000256" key="4">
    <source>
        <dbReference type="ARBA" id="ARBA00023136"/>
    </source>
</evidence>
<comment type="subcellular location">
    <subcellularLocation>
        <location evidence="1">Membrane</location>
        <topology evidence="1">Multi-pass membrane protein</topology>
    </subcellularLocation>
</comment>
<dbReference type="Proteomes" id="UP000295008">
    <property type="component" value="Unassembled WGS sequence"/>
</dbReference>
<keyword evidence="2 5" id="KW-0812">Transmembrane</keyword>
<evidence type="ECO:0000256" key="2">
    <source>
        <dbReference type="ARBA" id="ARBA00022692"/>
    </source>
</evidence>